<accession>A0A8C4ZMA3</accession>
<dbReference type="GeneTree" id="ENSGT00390000012630"/>
<evidence type="ECO:0000256" key="3">
    <source>
        <dbReference type="ARBA" id="ARBA00023180"/>
    </source>
</evidence>
<sequence length="275" mass="31294">MVNGADTRIRGNTFIVYLEESFGGGNYTCYSEERALLNHTLVLLQQVGSKRDLNCTAQNYDGGFHCYWKYPKQSLWTVALVKAERLGPSVEDTRCITNASGKSWTSFSSEDTIIHCDLDRAVAPNPGPLYYSPTALDLDTGGNGTTCRETCPQPEETQLLRVSVCVYSENFILEEYSNVGFYVREIVKPDKVKIEKVNATMAEWSYPESWSSPHSYFPLVSQVVMVTNHAPGVFQFEIKKTKILCVRIRDPLYASQWSDWSRHRSVPMQRSKRWS</sequence>
<keyword evidence="3" id="KW-0325">Glycoprotein</keyword>
<evidence type="ECO:0000313" key="5">
    <source>
        <dbReference type="Ensembl" id="ENSGMOP00000016731.2"/>
    </source>
</evidence>
<dbReference type="AlphaFoldDB" id="A0A8C4ZMA3"/>
<dbReference type="Pfam" id="PF10420">
    <property type="entry name" value="IL12p40_C"/>
    <property type="match status" value="1"/>
</dbReference>
<dbReference type="PANTHER" id="PTHR48485:SF4">
    <property type="entry name" value="INTERLEUKIN-12 SUBUNIT BETA"/>
    <property type="match status" value="1"/>
</dbReference>
<organism evidence="5 6">
    <name type="scientific">Gadus morhua</name>
    <name type="common">Atlantic cod</name>
    <dbReference type="NCBI Taxonomy" id="8049"/>
    <lineage>
        <taxon>Eukaryota</taxon>
        <taxon>Metazoa</taxon>
        <taxon>Chordata</taxon>
        <taxon>Craniata</taxon>
        <taxon>Vertebrata</taxon>
        <taxon>Euteleostomi</taxon>
        <taxon>Actinopterygii</taxon>
        <taxon>Neopterygii</taxon>
        <taxon>Teleostei</taxon>
        <taxon>Neoteleostei</taxon>
        <taxon>Acanthomorphata</taxon>
        <taxon>Zeiogadaria</taxon>
        <taxon>Gadariae</taxon>
        <taxon>Gadiformes</taxon>
        <taxon>Gadoidei</taxon>
        <taxon>Gadidae</taxon>
        <taxon>Gadus</taxon>
    </lineage>
</organism>
<dbReference type="PANTHER" id="PTHR48485">
    <property type="entry name" value="INTERLEUKIN-12 SUBUNIT BETA-RELATED"/>
    <property type="match status" value="1"/>
</dbReference>
<evidence type="ECO:0000256" key="1">
    <source>
        <dbReference type="ARBA" id="ARBA00022729"/>
    </source>
</evidence>
<evidence type="ECO:0000256" key="2">
    <source>
        <dbReference type="ARBA" id="ARBA00023157"/>
    </source>
</evidence>
<name>A0A8C4ZMA3_GADMO</name>
<keyword evidence="2" id="KW-1015">Disulfide bond</keyword>
<dbReference type="InterPro" id="IPR050676">
    <property type="entry name" value="IL-12"/>
</dbReference>
<dbReference type="Gene3D" id="2.60.40.10">
    <property type="entry name" value="Immunoglobulins"/>
    <property type="match status" value="2"/>
</dbReference>
<reference evidence="5" key="2">
    <citation type="submission" date="2025-09" db="UniProtKB">
        <authorList>
            <consortium name="Ensembl"/>
        </authorList>
    </citation>
    <scope>IDENTIFICATION</scope>
</reference>
<evidence type="ECO:0000259" key="4">
    <source>
        <dbReference type="Pfam" id="PF10420"/>
    </source>
</evidence>
<dbReference type="InterPro" id="IPR019482">
    <property type="entry name" value="IL-12_beta_cen-dom"/>
</dbReference>
<keyword evidence="6" id="KW-1185">Reference proteome</keyword>
<feature type="domain" description="Interleukin-12 beta central" evidence="4">
    <location>
        <begin position="53"/>
        <end position="166"/>
    </location>
</feature>
<dbReference type="InterPro" id="IPR013783">
    <property type="entry name" value="Ig-like_fold"/>
</dbReference>
<dbReference type="Proteomes" id="UP000694546">
    <property type="component" value="Chromosome 10"/>
</dbReference>
<keyword evidence="1" id="KW-0732">Signal</keyword>
<dbReference type="InterPro" id="IPR036116">
    <property type="entry name" value="FN3_sf"/>
</dbReference>
<protein>
    <submittedName>
        <fullName evidence="5">Interleukin 12B</fullName>
    </submittedName>
</protein>
<evidence type="ECO:0000313" key="6">
    <source>
        <dbReference type="Proteomes" id="UP000694546"/>
    </source>
</evidence>
<reference evidence="5" key="1">
    <citation type="submission" date="2025-08" db="UniProtKB">
        <authorList>
            <consortium name="Ensembl"/>
        </authorList>
    </citation>
    <scope>IDENTIFICATION</scope>
</reference>
<dbReference type="Ensembl" id="ENSGMOT00000017150.2">
    <property type="protein sequence ID" value="ENSGMOP00000016731.2"/>
    <property type="gene ID" value="ENSGMOG00000015572.2"/>
</dbReference>
<proteinExistence type="predicted"/>
<dbReference type="SUPFAM" id="SSF49265">
    <property type="entry name" value="Fibronectin type III"/>
    <property type="match status" value="1"/>
</dbReference>